<sequence length="213" mass="23522">MEKGKISSLKELQQQMPRIIEQHGKDPSLTFLALANPLLALEKIGYSFTPEAKEEIAAHVRFGKTGAEQVKTLQQQIFTATGKPFDLRDAAALRQNLSALLSRPDDENAPKPKTKAAAASGPVKLALPQAEIDAILDSVKRPVKVEGGKVTDPLESFNGKHAVITPLLEYRRLEATHPQLAEKSVVEALVKKQDKFPLRNIRFRMNRSNGKTK</sequence>
<reference evidence="3" key="1">
    <citation type="submission" date="2021-03" db="EMBL/GenBank/DDBJ databases">
        <title>Assistant Professor.</title>
        <authorList>
            <person name="Huq M.A."/>
        </authorList>
    </citation>
    <scope>NUCLEOTIDE SEQUENCE [LARGE SCALE GENOMIC DNA]</scope>
    <source>
        <strain evidence="3">MAH-28</strain>
    </source>
</reference>
<evidence type="ECO:0000256" key="1">
    <source>
        <dbReference type="SAM" id="MobiDB-lite"/>
    </source>
</evidence>
<comment type="caution">
    <text evidence="2">The sequence shown here is derived from an EMBL/GenBank/DDBJ whole genome shotgun (WGS) entry which is preliminary data.</text>
</comment>
<evidence type="ECO:0000313" key="3">
    <source>
        <dbReference type="Proteomes" id="UP000679126"/>
    </source>
</evidence>
<dbReference type="RefSeq" id="WP_209146808.1">
    <property type="nucleotide sequence ID" value="NZ_JAGHKP010000003.1"/>
</dbReference>
<keyword evidence="3" id="KW-1185">Reference proteome</keyword>
<evidence type="ECO:0000313" key="2">
    <source>
        <dbReference type="EMBL" id="MBO9153708.1"/>
    </source>
</evidence>
<feature type="region of interest" description="Disordered" evidence="1">
    <location>
        <begin position="101"/>
        <end position="120"/>
    </location>
</feature>
<accession>A0ABS3YG93</accession>
<organism evidence="2 3">
    <name type="scientific">Chitinophaga chungangae</name>
    <dbReference type="NCBI Taxonomy" id="2821488"/>
    <lineage>
        <taxon>Bacteria</taxon>
        <taxon>Pseudomonadati</taxon>
        <taxon>Bacteroidota</taxon>
        <taxon>Chitinophagia</taxon>
        <taxon>Chitinophagales</taxon>
        <taxon>Chitinophagaceae</taxon>
        <taxon>Chitinophaga</taxon>
    </lineage>
</organism>
<gene>
    <name evidence="2" type="ORF">J7I43_15885</name>
</gene>
<name>A0ABS3YG93_9BACT</name>
<protein>
    <submittedName>
        <fullName evidence="2">Uncharacterized protein</fullName>
    </submittedName>
</protein>
<dbReference type="Proteomes" id="UP000679126">
    <property type="component" value="Unassembled WGS sequence"/>
</dbReference>
<dbReference type="EMBL" id="JAGHKP010000003">
    <property type="protein sequence ID" value="MBO9153708.1"/>
    <property type="molecule type" value="Genomic_DNA"/>
</dbReference>
<proteinExistence type="predicted"/>